<dbReference type="Proteomes" id="UP000017559">
    <property type="component" value="Unassembled WGS sequence"/>
</dbReference>
<dbReference type="EMBL" id="AWSO01000903">
    <property type="protein sequence ID" value="ESK86689.1"/>
    <property type="molecule type" value="Genomic_DNA"/>
</dbReference>
<evidence type="ECO:0000313" key="2">
    <source>
        <dbReference type="EMBL" id="ESK86689.1"/>
    </source>
</evidence>
<dbReference type="AlphaFoldDB" id="V2Y4W8"/>
<feature type="region of interest" description="Disordered" evidence="1">
    <location>
        <begin position="1"/>
        <end position="50"/>
    </location>
</feature>
<feature type="compositionally biased region" description="Gly residues" evidence="1">
    <location>
        <begin position="41"/>
        <end position="50"/>
    </location>
</feature>
<dbReference type="KEGG" id="mrr:Moror_10936"/>
<comment type="caution">
    <text evidence="2">The sequence shown here is derived from an EMBL/GenBank/DDBJ whole genome shotgun (WGS) entry which is preliminary data.</text>
</comment>
<keyword evidence="3" id="KW-1185">Reference proteome</keyword>
<proteinExistence type="predicted"/>
<reference evidence="2 3" key="1">
    <citation type="journal article" date="2014" name="BMC Genomics">
        <title>Genome and secretome analysis of the hemibiotrophic fungal pathogen, Moniliophthora roreri, which causes frosty pod rot disease of cacao: mechanisms of the biotrophic and necrotrophic phases.</title>
        <authorList>
            <person name="Meinhardt L.W."/>
            <person name="Costa G.G.L."/>
            <person name="Thomazella D.P.T."/>
            <person name="Teixeira P.J.P.L."/>
            <person name="Carazzolle M.F."/>
            <person name="Schuster S.C."/>
            <person name="Carlson J.E."/>
            <person name="Guiltinan M.J."/>
            <person name="Mieczkowski P."/>
            <person name="Farmer A."/>
            <person name="Ramaraj T."/>
            <person name="Crozier J."/>
            <person name="Davis R.E."/>
            <person name="Shao J."/>
            <person name="Melnick R.L."/>
            <person name="Pereira G.A.G."/>
            <person name="Bailey B.A."/>
        </authorList>
    </citation>
    <scope>NUCLEOTIDE SEQUENCE [LARGE SCALE GENOMIC DNA]</scope>
    <source>
        <strain evidence="2 3">MCA 2997</strain>
    </source>
</reference>
<name>V2Y4W8_MONRO</name>
<evidence type="ECO:0000313" key="3">
    <source>
        <dbReference type="Proteomes" id="UP000017559"/>
    </source>
</evidence>
<organism evidence="2 3">
    <name type="scientific">Moniliophthora roreri (strain MCA 2997)</name>
    <name type="common">Cocoa frosty pod rot fungus</name>
    <name type="synonym">Crinipellis roreri</name>
    <dbReference type="NCBI Taxonomy" id="1381753"/>
    <lineage>
        <taxon>Eukaryota</taxon>
        <taxon>Fungi</taxon>
        <taxon>Dikarya</taxon>
        <taxon>Basidiomycota</taxon>
        <taxon>Agaricomycotina</taxon>
        <taxon>Agaricomycetes</taxon>
        <taxon>Agaricomycetidae</taxon>
        <taxon>Agaricales</taxon>
        <taxon>Marasmiineae</taxon>
        <taxon>Marasmiaceae</taxon>
        <taxon>Moniliophthora</taxon>
    </lineage>
</organism>
<protein>
    <submittedName>
        <fullName evidence="2">Uncharacterized protein</fullName>
    </submittedName>
</protein>
<sequence length="124" mass="12593">MKAMQGRRSNVVEMGHVGKTGDTAVGGQSEVDNGDSHKDSIGGGLDGGDIGSETERFAIDVAGLRGWGRVDIEYSDSDASSESGEGADCINPDDGLASFSPLVSSKAVSSASAAWVAPRFLGVS</sequence>
<accession>V2Y4W8</accession>
<gene>
    <name evidence="2" type="ORF">Moror_10936</name>
</gene>
<evidence type="ECO:0000256" key="1">
    <source>
        <dbReference type="SAM" id="MobiDB-lite"/>
    </source>
</evidence>
<dbReference type="HOGENOM" id="CLU_2004486_0_0_1"/>